<keyword evidence="6" id="KW-1185">Reference proteome</keyword>
<dbReference type="Gene3D" id="1.10.287.70">
    <property type="match status" value="1"/>
</dbReference>
<feature type="transmembrane region" description="Helical" evidence="2">
    <location>
        <begin position="84"/>
        <end position="104"/>
    </location>
</feature>
<organism evidence="5 6">
    <name type="scientific">Methylobacterium crusticola</name>
    <dbReference type="NCBI Taxonomy" id="1697972"/>
    <lineage>
        <taxon>Bacteria</taxon>
        <taxon>Pseudomonadati</taxon>
        <taxon>Pseudomonadota</taxon>
        <taxon>Alphaproteobacteria</taxon>
        <taxon>Hyphomicrobiales</taxon>
        <taxon>Methylobacteriaceae</taxon>
        <taxon>Methylobacterium</taxon>
    </lineage>
</organism>
<reference evidence="5" key="1">
    <citation type="journal article" date="2021" name="Front. Microbiol.">
        <title>Comprehensive Comparative Genomics and Phenotyping of Methylobacterium Species.</title>
        <authorList>
            <person name="Alessa O."/>
            <person name="Ogura Y."/>
            <person name="Fujitani Y."/>
            <person name="Takami H."/>
            <person name="Hayashi T."/>
            <person name="Sahin N."/>
            <person name="Tani A."/>
        </authorList>
    </citation>
    <scope>NUCLEOTIDE SEQUENCE</scope>
    <source>
        <strain evidence="5">KCTC 52305</strain>
    </source>
</reference>
<dbReference type="Proteomes" id="UP001055167">
    <property type="component" value="Unassembled WGS sequence"/>
</dbReference>
<comment type="caution">
    <text evidence="5">The sequence shown here is derived from an EMBL/GenBank/DDBJ whole genome shotgun (WGS) entry which is preliminary data.</text>
</comment>
<evidence type="ECO:0000313" key="5">
    <source>
        <dbReference type="EMBL" id="GJD52962.1"/>
    </source>
</evidence>
<name>A0ABQ4R5J0_9HYPH</name>
<dbReference type="Gene3D" id="3.40.50.720">
    <property type="entry name" value="NAD(P)-binding Rossmann-like Domain"/>
    <property type="match status" value="1"/>
</dbReference>
<dbReference type="InterPro" id="IPR036291">
    <property type="entry name" value="NAD(P)-bd_dom_sf"/>
</dbReference>
<comment type="subcellular location">
    <subcellularLocation>
        <location evidence="1">Cell membrane</location>
        <topology evidence="1">Multi-pass membrane protein</topology>
    </subcellularLocation>
</comment>
<dbReference type="RefSeq" id="WP_128562421.1">
    <property type="nucleotide sequence ID" value="NZ_BPQH01000023.1"/>
</dbReference>
<dbReference type="EMBL" id="BPQH01000023">
    <property type="protein sequence ID" value="GJD52962.1"/>
    <property type="molecule type" value="Genomic_DNA"/>
</dbReference>
<protein>
    <recommendedName>
        <fullName evidence="7">Ion transporter</fullName>
    </recommendedName>
</protein>
<dbReference type="Pfam" id="PF07885">
    <property type="entry name" value="Ion_trans_2"/>
    <property type="match status" value="1"/>
</dbReference>
<feature type="transmembrane region" description="Helical" evidence="2">
    <location>
        <begin position="26"/>
        <end position="47"/>
    </location>
</feature>
<reference evidence="5" key="2">
    <citation type="submission" date="2021-08" db="EMBL/GenBank/DDBJ databases">
        <authorList>
            <person name="Tani A."/>
            <person name="Ola A."/>
            <person name="Ogura Y."/>
            <person name="Katsura K."/>
            <person name="Hayashi T."/>
        </authorList>
    </citation>
    <scope>NUCLEOTIDE SEQUENCE</scope>
    <source>
        <strain evidence="5">KCTC 52305</strain>
    </source>
</reference>
<keyword evidence="2" id="KW-1133">Transmembrane helix</keyword>
<dbReference type="SUPFAM" id="SSF81324">
    <property type="entry name" value="Voltage-gated potassium channels"/>
    <property type="match status" value="1"/>
</dbReference>
<dbReference type="InterPro" id="IPR013099">
    <property type="entry name" value="K_chnl_dom"/>
</dbReference>
<sequence>MRRLKQVRRRPLKFRRSVVRDLRNRIRFALVGLLVLIGLHVVSMIAFEHLALGEAIWLTFTTITTTGYGDFSAKTGAGRASTIILIYLSGIFLLTQAGSAFFEFRILRRERKRRGEWRWNMRDHIVFVNAPADEPGDYLRRLLDQLHRSHANYAVVPSLILTEAFADGLPPDLEDDPLIVQLKGRFDDPAALEAAGVDHARVLVILAEHEGDRLSDSRTFDIIHRLRERGITARIVAECVDDLNRERLKRAGASAIVRPLRGYPEMIVRAIVAPGTEWVIERLFSSEGDECLRFDVTVRGLAWRAVVRAVLEANFGTPIGYADARGQPHSNPPPGSVVDAQAVFVLVDEVQTTTSEALQTLLDTIPPDGSPG</sequence>
<evidence type="ECO:0008006" key="7">
    <source>
        <dbReference type="Google" id="ProtNLM"/>
    </source>
</evidence>
<proteinExistence type="predicted"/>
<keyword evidence="2" id="KW-0472">Membrane</keyword>
<evidence type="ECO:0000256" key="2">
    <source>
        <dbReference type="SAM" id="Phobius"/>
    </source>
</evidence>
<feature type="domain" description="RCK N-terminal" evidence="3">
    <location>
        <begin position="183"/>
        <end position="259"/>
    </location>
</feature>
<evidence type="ECO:0000259" key="3">
    <source>
        <dbReference type="Pfam" id="PF02254"/>
    </source>
</evidence>
<evidence type="ECO:0000256" key="1">
    <source>
        <dbReference type="ARBA" id="ARBA00004651"/>
    </source>
</evidence>
<dbReference type="PANTHER" id="PTHR43833:SF9">
    <property type="entry name" value="POTASSIUM CHANNEL PROTEIN YUGO-RELATED"/>
    <property type="match status" value="1"/>
</dbReference>
<dbReference type="SUPFAM" id="SSF51735">
    <property type="entry name" value="NAD(P)-binding Rossmann-fold domains"/>
    <property type="match status" value="1"/>
</dbReference>
<dbReference type="InterPro" id="IPR050721">
    <property type="entry name" value="Trk_Ktr_HKT_K-transport"/>
</dbReference>
<feature type="domain" description="Potassium channel" evidence="4">
    <location>
        <begin position="33"/>
        <end position="97"/>
    </location>
</feature>
<dbReference type="Pfam" id="PF02254">
    <property type="entry name" value="TrkA_N"/>
    <property type="match status" value="1"/>
</dbReference>
<dbReference type="InterPro" id="IPR003148">
    <property type="entry name" value="RCK_N"/>
</dbReference>
<gene>
    <name evidence="5" type="ORF">OPKNFCMD_5730</name>
</gene>
<evidence type="ECO:0000259" key="4">
    <source>
        <dbReference type="Pfam" id="PF07885"/>
    </source>
</evidence>
<evidence type="ECO:0000313" key="6">
    <source>
        <dbReference type="Proteomes" id="UP001055167"/>
    </source>
</evidence>
<dbReference type="PANTHER" id="PTHR43833">
    <property type="entry name" value="POTASSIUM CHANNEL PROTEIN 2-RELATED-RELATED"/>
    <property type="match status" value="1"/>
</dbReference>
<accession>A0ABQ4R5J0</accession>
<keyword evidence="2" id="KW-0812">Transmembrane</keyword>